<gene>
    <name evidence="1" type="ORF">GOP47_0025791</name>
</gene>
<dbReference type="AlphaFoldDB" id="A0A9D4U1K2"/>
<organism evidence="1 2">
    <name type="scientific">Adiantum capillus-veneris</name>
    <name type="common">Maidenhair fern</name>
    <dbReference type="NCBI Taxonomy" id="13818"/>
    <lineage>
        <taxon>Eukaryota</taxon>
        <taxon>Viridiplantae</taxon>
        <taxon>Streptophyta</taxon>
        <taxon>Embryophyta</taxon>
        <taxon>Tracheophyta</taxon>
        <taxon>Polypodiopsida</taxon>
        <taxon>Polypodiidae</taxon>
        <taxon>Polypodiales</taxon>
        <taxon>Pteridineae</taxon>
        <taxon>Pteridaceae</taxon>
        <taxon>Vittarioideae</taxon>
        <taxon>Adiantum</taxon>
    </lineage>
</organism>
<reference evidence="1" key="1">
    <citation type="submission" date="2021-01" db="EMBL/GenBank/DDBJ databases">
        <title>Adiantum capillus-veneris genome.</title>
        <authorList>
            <person name="Fang Y."/>
            <person name="Liao Q."/>
        </authorList>
    </citation>
    <scope>NUCLEOTIDE SEQUENCE</scope>
    <source>
        <strain evidence="1">H3</strain>
        <tissue evidence="1">Leaf</tissue>
    </source>
</reference>
<dbReference type="Proteomes" id="UP000886520">
    <property type="component" value="Chromosome 25"/>
</dbReference>
<evidence type="ECO:0000313" key="1">
    <source>
        <dbReference type="EMBL" id="KAI5059472.1"/>
    </source>
</evidence>
<name>A0A9D4U1K2_ADICA</name>
<dbReference type="OrthoDB" id="1990800at2759"/>
<evidence type="ECO:0000313" key="2">
    <source>
        <dbReference type="Proteomes" id="UP000886520"/>
    </source>
</evidence>
<comment type="caution">
    <text evidence="1">The sequence shown here is derived from an EMBL/GenBank/DDBJ whole genome shotgun (WGS) entry which is preliminary data.</text>
</comment>
<dbReference type="EMBL" id="JABFUD020000025">
    <property type="protein sequence ID" value="KAI5059472.1"/>
    <property type="molecule type" value="Genomic_DNA"/>
</dbReference>
<accession>A0A9D4U1K2</accession>
<protein>
    <submittedName>
        <fullName evidence="1">Uncharacterized protein</fullName>
    </submittedName>
</protein>
<keyword evidence="2" id="KW-1185">Reference proteome</keyword>
<proteinExistence type="predicted"/>
<sequence length="81" mass="8781">MFDILVSRPDLAYAIGAFAVGVVNCAMTDTGIVHCGGMHVITRYVHQECHRGSSSSDMHVASTLERLQMHSHVWSEPVGIG</sequence>